<reference evidence="4" key="1">
    <citation type="submission" date="2021-02" db="EMBL/GenBank/DDBJ databases">
        <authorList>
            <person name="Nowell W R."/>
        </authorList>
    </citation>
    <scope>NUCLEOTIDE SEQUENCE</scope>
</reference>
<dbReference type="GO" id="GO:0051015">
    <property type="term" value="F:actin filament binding"/>
    <property type="evidence" value="ECO:0007669"/>
    <property type="project" value="TreeGrafter"/>
</dbReference>
<evidence type="ECO:0000313" key="5">
    <source>
        <dbReference type="Proteomes" id="UP000663844"/>
    </source>
</evidence>
<name>A0A819RE62_9BILA</name>
<keyword evidence="2" id="KW-0812">Transmembrane</keyword>
<feature type="transmembrane region" description="Helical" evidence="2">
    <location>
        <begin position="172"/>
        <end position="194"/>
    </location>
</feature>
<dbReference type="GO" id="GO:0005829">
    <property type="term" value="C:cytosol"/>
    <property type="evidence" value="ECO:0007669"/>
    <property type="project" value="TreeGrafter"/>
</dbReference>
<dbReference type="EMBL" id="CAJOAZ010004083">
    <property type="protein sequence ID" value="CAF4043237.1"/>
    <property type="molecule type" value="Genomic_DNA"/>
</dbReference>
<keyword evidence="2" id="KW-1133">Transmembrane helix</keyword>
<dbReference type="GO" id="GO:0030866">
    <property type="term" value="P:cortical actin cytoskeleton organization"/>
    <property type="evidence" value="ECO:0007669"/>
    <property type="project" value="TreeGrafter"/>
</dbReference>
<organism evidence="4 5">
    <name type="scientific">Adineta steineri</name>
    <dbReference type="NCBI Taxonomy" id="433720"/>
    <lineage>
        <taxon>Eukaryota</taxon>
        <taxon>Metazoa</taxon>
        <taxon>Spiralia</taxon>
        <taxon>Gnathifera</taxon>
        <taxon>Rotifera</taxon>
        <taxon>Eurotatoria</taxon>
        <taxon>Bdelloidea</taxon>
        <taxon>Adinetida</taxon>
        <taxon>Adinetidae</taxon>
        <taxon>Adineta</taxon>
    </lineage>
</organism>
<dbReference type="Pfam" id="PF02181">
    <property type="entry name" value="FH2"/>
    <property type="match status" value="1"/>
</dbReference>
<feature type="non-terminal residue" evidence="4">
    <location>
        <position position="1"/>
    </location>
</feature>
<comment type="caution">
    <text evidence="4">The sequence shown here is derived from an EMBL/GenBank/DDBJ whole genome shotgun (WGS) entry which is preliminary data.</text>
</comment>
<protein>
    <recommendedName>
        <fullName evidence="3">FH2 domain-containing protein</fullName>
    </recommendedName>
</protein>
<comment type="similarity">
    <text evidence="1">Belongs to the formin homology family.</text>
</comment>
<dbReference type="AlphaFoldDB" id="A0A819RE62"/>
<evidence type="ECO:0000313" key="4">
    <source>
        <dbReference type="EMBL" id="CAF4043237.1"/>
    </source>
</evidence>
<dbReference type="InterPro" id="IPR015425">
    <property type="entry name" value="FH2_Formin"/>
</dbReference>
<dbReference type="GO" id="GO:0016477">
    <property type="term" value="P:cell migration"/>
    <property type="evidence" value="ECO:0007669"/>
    <property type="project" value="TreeGrafter"/>
</dbReference>
<accession>A0A819RE62</accession>
<dbReference type="PANTHER" id="PTHR45857:SF4">
    <property type="entry name" value="FORMIN-LIKE PROTEIN"/>
    <property type="match status" value="1"/>
</dbReference>
<sequence>MLAFDDYMNSSKRTLVYGIKLSSLEILTDTHTHDKRLTLLHFIVQTIKERFSDVKRFGTHLQAVEKAAQVSLQNIQIDVENLTCGLDNAKNELVIYQTTKNVETRPSEEFLNIAQDKIDRLVKDPKSAQDSLNQCVESFAHHENEERKRLAREATATLDRLSKRQINKPSQLIIRMFGVFATSILNIYFLGLFLSELKL</sequence>
<dbReference type="Proteomes" id="UP000663844">
    <property type="component" value="Unassembled WGS sequence"/>
</dbReference>
<evidence type="ECO:0000256" key="1">
    <source>
        <dbReference type="ARBA" id="ARBA00023449"/>
    </source>
</evidence>
<dbReference type="GO" id="GO:0008360">
    <property type="term" value="P:regulation of cell shape"/>
    <property type="evidence" value="ECO:0007669"/>
    <property type="project" value="TreeGrafter"/>
</dbReference>
<keyword evidence="2" id="KW-0472">Membrane</keyword>
<evidence type="ECO:0000259" key="3">
    <source>
        <dbReference type="PROSITE" id="PS51444"/>
    </source>
</evidence>
<proteinExistence type="inferred from homology"/>
<evidence type="ECO:0000256" key="2">
    <source>
        <dbReference type="SAM" id="Phobius"/>
    </source>
</evidence>
<dbReference type="PANTHER" id="PTHR45857">
    <property type="entry name" value="FORMIN-LIKE PROTEIN"/>
    <property type="match status" value="1"/>
</dbReference>
<dbReference type="SUPFAM" id="SSF101447">
    <property type="entry name" value="Formin homology 2 domain (FH2 domain)"/>
    <property type="match status" value="1"/>
</dbReference>
<gene>
    <name evidence="4" type="ORF">OXD698_LOCUS32050</name>
</gene>
<dbReference type="Gene3D" id="1.20.58.2220">
    <property type="entry name" value="Formin, FH2 domain"/>
    <property type="match status" value="1"/>
</dbReference>
<dbReference type="PROSITE" id="PS51444">
    <property type="entry name" value="FH2"/>
    <property type="match status" value="1"/>
</dbReference>
<dbReference type="InterPro" id="IPR042201">
    <property type="entry name" value="FH2_Formin_sf"/>
</dbReference>
<feature type="domain" description="FH2" evidence="3">
    <location>
        <begin position="1"/>
        <end position="187"/>
    </location>
</feature>
<dbReference type="InterPro" id="IPR043592">
    <property type="entry name" value="FMNL_animal"/>
</dbReference>